<comment type="subcellular location">
    <subcellularLocation>
        <location evidence="12">Cytoplasm</location>
    </subcellularLocation>
    <subcellularLocation>
        <location evidence="1 12">Golgi apparatus membrane</location>
        <topology evidence="1 12">Peripheral membrane protein</topology>
        <orientation evidence="1 12">Cytoplasmic side</orientation>
    </subcellularLocation>
    <subcellularLocation>
        <location evidence="12">Cytoplasmic vesicle</location>
        <location evidence="12">COPI-coated vesicle membrane</location>
        <topology evidence="12">Peripheral membrane protein</topology>
        <orientation evidence="12">Cytoplasmic side</orientation>
    </subcellularLocation>
</comment>
<dbReference type="Gene3D" id="3.30.450.60">
    <property type="match status" value="1"/>
</dbReference>
<evidence type="ECO:0000256" key="4">
    <source>
        <dbReference type="ARBA" id="ARBA00022448"/>
    </source>
</evidence>
<reference evidence="15" key="3">
    <citation type="submission" date="2019-05" db="EMBL/GenBank/DDBJ databases">
        <authorList>
            <consortium name="Pathogen Informatics"/>
        </authorList>
    </citation>
    <scope>NUCLEOTIDE SEQUENCE</scope>
    <source>
        <strain evidence="15">AS</strain>
        <strain evidence="14 17">CB</strain>
    </source>
</reference>
<dbReference type="Pfam" id="PF01217">
    <property type="entry name" value="Clat_adaptor_s"/>
    <property type="match status" value="1"/>
</dbReference>
<dbReference type="AlphaFoldDB" id="A0A077TP35"/>
<comment type="similarity">
    <text evidence="2 12">Belongs to the adaptor complexes small subunit family.</text>
</comment>
<dbReference type="EMBL" id="LK022884">
    <property type="protein sequence ID" value="VTZ68135.1"/>
    <property type="molecule type" value="Genomic_DNA"/>
</dbReference>
<evidence type="ECO:0000259" key="13">
    <source>
        <dbReference type="Pfam" id="PF01217"/>
    </source>
</evidence>
<dbReference type="RefSeq" id="XP_742762.1">
    <property type="nucleotide sequence ID" value="XM_737669.1"/>
</dbReference>
<dbReference type="InterPro" id="IPR039652">
    <property type="entry name" value="Coatomer_zeta"/>
</dbReference>
<keyword evidence="5 12" id="KW-0963">Cytoplasm</keyword>
<dbReference type="GO" id="GO:0006886">
    <property type="term" value="P:intracellular protein transport"/>
    <property type="evidence" value="ECO:0007669"/>
    <property type="project" value="TreeGrafter"/>
</dbReference>
<keyword evidence="10 12" id="KW-0968">Cytoplasmic vesicle</keyword>
<protein>
    <recommendedName>
        <fullName evidence="12">Coatomer subunit zeta</fullName>
    </recommendedName>
</protein>
<evidence type="ECO:0000256" key="2">
    <source>
        <dbReference type="ARBA" id="ARBA00006972"/>
    </source>
</evidence>
<keyword evidence="7 12" id="KW-0653">Protein transport</keyword>
<evidence type="ECO:0000256" key="1">
    <source>
        <dbReference type="ARBA" id="ARBA00004255"/>
    </source>
</evidence>
<evidence type="ECO:0000313" key="14">
    <source>
        <dbReference type="EMBL" id="SCM02742.1"/>
    </source>
</evidence>
<dbReference type="GO" id="GO:0006890">
    <property type="term" value="P:retrograde vesicle-mediated transport, Golgi to endoplasmic reticulum"/>
    <property type="evidence" value="ECO:0007669"/>
    <property type="project" value="UniProtKB-UniRule"/>
</dbReference>
<gene>
    <name evidence="15" type="ORF">PCHAS_0726500</name>
    <name evidence="14" type="ORF">PCHCB_000138700</name>
</gene>
<evidence type="ECO:0000313" key="15">
    <source>
        <dbReference type="EMBL" id="VTZ68135.1"/>
    </source>
</evidence>
<dbReference type="GO" id="GO:0000139">
    <property type="term" value="C:Golgi membrane"/>
    <property type="evidence" value="ECO:0007669"/>
    <property type="project" value="UniProtKB-SubCell"/>
</dbReference>
<evidence type="ECO:0000256" key="3">
    <source>
        <dbReference type="ARBA" id="ARBA00011775"/>
    </source>
</evidence>
<evidence type="ECO:0000256" key="5">
    <source>
        <dbReference type="ARBA" id="ARBA00022490"/>
    </source>
</evidence>
<evidence type="ECO:0000256" key="11">
    <source>
        <dbReference type="ARBA" id="ARBA00045555"/>
    </source>
</evidence>
<proteinExistence type="inferred from homology"/>
<evidence type="ECO:0000313" key="17">
    <source>
        <dbReference type="Proteomes" id="UP000195489"/>
    </source>
</evidence>
<evidence type="ECO:0000256" key="7">
    <source>
        <dbReference type="ARBA" id="ARBA00022927"/>
    </source>
</evidence>
<dbReference type="InterPro" id="IPR011012">
    <property type="entry name" value="Longin-like_dom_sf"/>
</dbReference>
<reference evidence="15 16" key="1">
    <citation type="journal article" date="2014" name="BMC Biol.">
        <title>A comprehensive evaluation of rodent malaria parasite genomes and gene expression.</title>
        <authorList>
            <person name="Otto T.D."/>
            <person name="Bohme U."/>
            <person name="Jackson A.P."/>
            <person name="Hunt M."/>
            <person name="Franke-Fayard B."/>
            <person name="Hoeijmakers W.A."/>
            <person name="Religa A.A."/>
            <person name="Robertson L."/>
            <person name="Sanders M."/>
            <person name="Ogun S.A."/>
            <person name="Cunningham D."/>
            <person name="Erhart A."/>
            <person name="Billker O."/>
            <person name="Khan S.M."/>
            <person name="Stunnenberg H.G."/>
            <person name="Langhorne J."/>
            <person name="Holder A.A."/>
            <person name="Waters A.P."/>
            <person name="Newbold C.I."/>
            <person name="Pain A."/>
            <person name="Berriman M."/>
            <person name="Janse C.J."/>
        </authorList>
    </citation>
    <scope>NUCLEOTIDE SEQUENCE [LARGE SCALE GENOMIC DNA]</scope>
    <source>
        <strain evidence="15 16">AS</strain>
    </source>
</reference>
<evidence type="ECO:0000256" key="9">
    <source>
        <dbReference type="ARBA" id="ARBA00023136"/>
    </source>
</evidence>
<dbReference type="VEuPathDB" id="PlasmoDB:PCHAS_0726500"/>
<keyword evidence="6 12" id="KW-0931">ER-Golgi transport</keyword>
<dbReference type="GO" id="GO:0030126">
    <property type="term" value="C:COPI vesicle coat"/>
    <property type="evidence" value="ECO:0007669"/>
    <property type="project" value="UniProtKB-UniRule"/>
</dbReference>
<dbReference type="SUPFAM" id="SSF64356">
    <property type="entry name" value="SNARE-like"/>
    <property type="match status" value="1"/>
</dbReference>
<accession>A0A077TP35</accession>
<keyword evidence="16" id="KW-1185">Reference proteome</keyword>
<evidence type="ECO:0000256" key="6">
    <source>
        <dbReference type="ARBA" id="ARBA00022892"/>
    </source>
</evidence>
<dbReference type="Proteomes" id="UP000071118">
    <property type="component" value="Chromosome 7"/>
</dbReference>
<evidence type="ECO:0000256" key="12">
    <source>
        <dbReference type="RuleBase" id="RU366053"/>
    </source>
</evidence>
<dbReference type="OrthoDB" id="6585768at2759"/>
<evidence type="ECO:0000313" key="16">
    <source>
        <dbReference type="Proteomes" id="UP000071118"/>
    </source>
</evidence>
<feature type="domain" description="AP complex mu/sigma subunit" evidence="13">
    <location>
        <begin position="60"/>
        <end position="189"/>
    </location>
</feature>
<sequence>MRGVSIKQLDAIIMLDEDGKRIAVKYYTNVLENKDDNKNRNQGGSNLMNSNQLYSKENMNSFYDETYNDLKTVDDQKQFEHDIVDKIKKMSSLMNEIEIVVSNQYIILCLPVNDIYIFVVGDENSNELVLYEVMKAIQDSLNNITNNNIGKKQLIDKLDSVFLLFDEIIDNGIIMETNSNIIVNRLYMNEGDIQDLTSLNQAISSAKDNIIRSLLSGA</sequence>
<comment type="function">
    <text evidence="11">The coatomer is a cytosolic protein complex that binds to dilysine motifs and reversibly associates with Golgi non-clathrin-coated vesicles, which further mediate biosynthetic protein transport from the ER, via the Golgi up to the trans Golgi network. Coatomer complex is required for budding from Golgi membranes, and is essential for the retrograde Golgi-to-ER transport of dilysine-tagged proteins. The zeta subunit may be involved in regulating the coat assembly and, hence, the rate of biosynthetic protein transport due to its association-dissociation properties with the coatomer complex.</text>
</comment>
<evidence type="ECO:0000256" key="10">
    <source>
        <dbReference type="ARBA" id="ARBA00023329"/>
    </source>
</evidence>
<comment type="subunit">
    <text evidence="3 12">Oligomeric complex that consists of at least the alpha, beta, beta', gamma, delta, epsilon and zeta subunits.</text>
</comment>
<dbReference type="PANTHER" id="PTHR11043:SF0">
    <property type="entry name" value="COATOMER SUBUNIT ZETA"/>
    <property type="match status" value="1"/>
</dbReference>
<dbReference type="Proteomes" id="UP000195489">
    <property type="component" value="Chromosome 7"/>
</dbReference>
<organism evidence="15 16">
    <name type="scientific">Plasmodium chabaudi chabaudi</name>
    <dbReference type="NCBI Taxonomy" id="31271"/>
    <lineage>
        <taxon>Eukaryota</taxon>
        <taxon>Sar</taxon>
        <taxon>Alveolata</taxon>
        <taxon>Apicomplexa</taxon>
        <taxon>Aconoidasida</taxon>
        <taxon>Haemosporida</taxon>
        <taxon>Plasmodiidae</taxon>
        <taxon>Plasmodium</taxon>
        <taxon>Plasmodium (Vinckeia)</taxon>
    </lineage>
</organism>
<dbReference type="GeneID" id="3495857"/>
<dbReference type="PANTHER" id="PTHR11043">
    <property type="entry name" value="ZETA-COAT PROTEIN"/>
    <property type="match status" value="1"/>
</dbReference>
<dbReference type="KEGG" id="pcb:PCHAS_0726500"/>
<dbReference type="EMBL" id="LT608159">
    <property type="protein sequence ID" value="SCM02742.1"/>
    <property type="molecule type" value="Genomic_DNA"/>
</dbReference>
<dbReference type="InterPro" id="IPR022775">
    <property type="entry name" value="AP_mu_sigma_su"/>
</dbReference>
<name>A0A077TP35_PLACU</name>
<keyword evidence="4 12" id="KW-0813">Transport</keyword>
<keyword evidence="8 12" id="KW-0333">Golgi apparatus</keyword>
<evidence type="ECO:0000256" key="8">
    <source>
        <dbReference type="ARBA" id="ARBA00023034"/>
    </source>
</evidence>
<reference evidence="15" key="2">
    <citation type="submission" date="2014-05" db="EMBL/GenBank/DDBJ databases">
        <authorList>
            <person name="Aslett M.A."/>
            <person name="De Silva N."/>
        </authorList>
    </citation>
    <scope>NUCLEOTIDE SEQUENCE</scope>
    <source>
        <strain evidence="15">AS</strain>
    </source>
</reference>
<keyword evidence="9 12" id="KW-0472">Membrane</keyword>
<dbReference type="GO" id="GO:0006891">
    <property type="term" value="P:intra-Golgi vesicle-mediated transport"/>
    <property type="evidence" value="ECO:0007669"/>
    <property type="project" value="TreeGrafter"/>
</dbReference>